<name>A0ABD5XH92_9EURY</name>
<evidence type="ECO:0000313" key="2">
    <source>
        <dbReference type="EMBL" id="MFC7127637.1"/>
    </source>
</evidence>
<organism evidence="2 3">
    <name type="scientific">Halovenus rubra</name>
    <dbReference type="NCBI Taxonomy" id="869890"/>
    <lineage>
        <taxon>Archaea</taxon>
        <taxon>Methanobacteriati</taxon>
        <taxon>Methanobacteriota</taxon>
        <taxon>Stenosarchaea group</taxon>
        <taxon>Halobacteria</taxon>
        <taxon>Halobacteriales</taxon>
        <taxon>Haloarculaceae</taxon>
        <taxon>Halovenus</taxon>
    </lineage>
</organism>
<feature type="domain" description="Nudix hydrolase" evidence="1">
    <location>
        <begin position="5"/>
        <end position="138"/>
    </location>
</feature>
<dbReference type="SUPFAM" id="SSF55811">
    <property type="entry name" value="Nudix"/>
    <property type="match status" value="1"/>
</dbReference>
<dbReference type="PROSITE" id="PS51462">
    <property type="entry name" value="NUDIX"/>
    <property type="match status" value="1"/>
</dbReference>
<dbReference type="EMBL" id="JBHSZQ010000051">
    <property type="protein sequence ID" value="MFC7127637.1"/>
    <property type="molecule type" value="Genomic_DNA"/>
</dbReference>
<accession>A0ABD5XH92</accession>
<evidence type="ECO:0000313" key="3">
    <source>
        <dbReference type="Proteomes" id="UP001596414"/>
    </source>
</evidence>
<dbReference type="Pfam" id="PF00293">
    <property type="entry name" value="NUDIX"/>
    <property type="match status" value="1"/>
</dbReference>
<dbReference type="RefSeq" id="WP_267635700.1">
    <property type="nucleotide sequence ID" value="NZ_JAODIY010000001.1"/>
</dbReference>
<dbReference type="PANTHER" id="PTHR43736:SF1">
    <property type="entry name" value="DIHYDRONEOPTERIN TRIPHOSPHATE DIPHOSPHATASE"/>
    <property type="match status" value="1"/>
</dbReference>
<evidence type="ECO:0000259" key="1">
    <source>
        <dbReference type="PROSITE" id="PS51462"/>
    </source>
</evidence>
<proteinExistence type="predicted"/>
<dbReference type="Proteomes" id="UP001596414">
    <property type="component" value="Unassembled WGS sequence"/>
</dbReference>
<gene>
    <name evidence="2" type="ORF">ACFQJ7_16710</name>
</gene>
<protein>
    <submittedName>
        <fullName evidence="2">NUDIX domain-containing protein</fullName>
    </submittedName>
</protein>
<comment type="caution">
    <text evidence="2">The sequence shown here is derived from an EMBL/GenBank/DDBJ whole genome shotgun (WGS) entry which is preliminary data.</text>
</comment>
<reference evidence="2 3" key="1">
    <citation type="journal article" date="2014" name="Int. J. Syst. Evol. Microbiol.">
        <title>Complete genome sequence of Corynebacterium casei LMG S-19264T (=DSM 44701T), isolated from a smear-ripened cheese.</title>
        <authorList>
            <consortium name="US DOE Joint Genome Institute (JGI-PGF)"/>
            <person name="Walter F."/>
            <person name="Albersmeier A."/>
            <person name="Kalinowski J."/>
            <person name="Ruckert C."/>
        </authorList>
    </citation>
    <scope>NUCLEOTIDE SEQUENCE [LARGE SCALE GENOMIC DNA]</scope>
    <source>
        <strain evidence="2 3">CGMCC 4.7215</strain>
    </source>
</reference>
<dbReference type="Gene3D" id="3.90.79.10">
    <property type="entry name" value="Nucleoside Triphosphate Pyrophosphohydrolase"/>
    <property type="match status" value="1"/>
</dbReference>
<dbReference type="AlphaFoldDB" id="A0ABD5XH92"/>
<dbReference type="InterPro" id="IPR015797">
    <property type="entry name" value="NUDIX_hydrolase-like_dom_sf"/>
</dbReference>
<sequence length="144" mass="15622">MKESAYIVNVDGAVVRDGEYLFIERGEKEDHAAGILSFPGGKIEATDGGDAIRAAARREIAEEVGVEVGTVEYVTSSMFEDDTGTPCLNVVTLCEYVDGEAHAKATDEVATIHWLSPTEARDHDDVPRFVAEYVDTVEAVRADE</sequence>
<dbReference type="PANTHER" id="PTHR43736">
    <property type="entry name" value="ADP-RIBOSE PYROPHOSPHATASE"/>
    <property type="match status" value="1"/>
</dbReference>
<dbReference type="InterPro" id="IPR000086">
    <property type="entry name" value="NUDIX_hydrolase_dom"/>
</dbReference>